<feature type="chain" id="PRO_5042269865" evidence="2">
    <location>
        <begin position="27"/>
        <end position="436"/>
    </location>
</feature>
<dbReference type="InterPro" id="IPR006059">
    <property type="entry name" value="SBP"/>
</dbReference>
<dbReference type="EMBL" id="CP014859">
    <property type="protein sequence ID" value="AOS64190.1"/>
    <property type="molecule type" value="Genomic_DNA"/>
</dbReference>
<keyword evidence="3" id="KW-0813">Transport</keyword>
<keyword evidence="3" id="KW-0762">Sugar transport</keyword>
<dbReference type="InterPro" id="IPR050490">
    <property type="entry name" value="Bact_solute-bd_prot1"/>
</dbReference>
<dbReference type="PANTHER" id="PTHR43649:SF12">
    <property type="entry name" value="DIACETYLCHITOBIOSE BINDING PROTEIN DASA"/>
    <property type="match status" value="1"/>
</dbReference>
<sequence length="436" mass="48383">MDRRSLLKAAALGLALPGIASLTSCAGPRRRGAVRFEGWDYEAQLVQQNIDRFIRMNPDVEVDYAPITSAQFIQKLTAEFMGGGGPDVLYMYDDSLASSVEARYLQPLDELDGIDGVYDKIYPSVAEAMTYQGKRYGLPYYTDSQALVYNSDILGQAGFDTPPTTLDELEEQALAIKDAGLLEHPIGLPAQLSDTALMWIWALVYANEADLFDEELQPVMNQAGSITTEVLEWLRRVSADSQVLDPASVQTLPVPMDNAMMAGQYAFSIQPRYSLRNYNDPAVSNSAGVLHLAAIPSLDGRTEGTVSNSRMYCLNLETEVQEKSERLLHYMGGLDDDGEPYTARFWFLERGLGYAFEDLAEDPEIVESLSTFADPETYAYLASVSRARSVVKVPWYAEFEASLQRTVQQVLTGDRSPQEGSAELERSARSLAQRYE</sequence>
<evidence type="ECO:0000313" key="3">
    <source>
        <dbReference type="EMBL" id="AOS64190.1"/>
    </source>
</evidence>
<proteinExistence type="predicted"/>
<reference evidence="4" key="1">
    <citation type="submission" date="2016-03" db="EMBL/GenBank/DDBJ databases">
        <title>Complete genome sequence of the type strain Actinoalloteichus hymeniacidonis DSM 45092.</title>
        <authorList>
            <person name="Schaffert L."/>
            <person name="Albersmeier A."/>
            <person name="Winkler A."/>
            <person name="Kalinowski J."/>
            <person name="Zotchev S."/>
            <person name="Ruckert C."/>
        </authorList>
    </citation>
    <scope>NUCLEOTIDE SEQUENCE [LARGE SCALE GENOMIC DNA]</scope>
    <source>
        <strain evidence="4">HPA177(T) (DSM 45092(T))</strain>
    </source>
</reference>
<keyword evidence="4" id="KW-1185">Reference proteome</keyword>
<evidence type="ECO:0000256" key="2">
    <source>
        <dbReference type="SAM" id="SignalP"/>
    </source>
</evidence>
<dbReference type="KEGG" id="ahm:TL08_16950"/>
<dbReference type="AlphaFoldDB" id="A0AAC9HTG0"/>
<name>A0AAC9HTG0_9PSEU</name>
<dbReference type="SUPFAM" id="SSF53850">
    <property type="entry name" value="Periplasmic binding protein-like II"/>
    <property type="match status" value="1"/>
</dbReference>
<gene>
    <name evidence="3" type="ORF">TL08_16950</name>
</gene>
<organism evidence="3 4">
    <name type="scientific">Actinoalloteichus hymeniacidonis</name>
    <dbReference type="NCBI Taxonomy" id="340345"/>
    <lineage>
        <taxon>Bacteria</taxon>
        <taxon>Bacillati</taxon>
        <taxon>Actinomycetota</taxon>
        <taxon>Actinomycetes</taxon>
        <taxon>Pseudonocardiales</taxon>
        <taxon>Pseudonocardiaceae</taxon>
        <taxon>Actinoalloteichus</taxon>
    </lineage>
</organism>
<feature type="signal peptide" evidence="2">
    <location>
        <begin position="1"/>
        <end position="26"/>
    </location>
</feature>
<accession>A0AAC9HTG0</accession>
<feature type="region of interest" description="Disordered" evidence="1">
    <location>
        <begin position="412"/>
        <end position="436"/>
    </location>
</feature>
<dbReference type="Proteomes" id="UP000095210">
    <property type="component" value="Chromosome"/>
</dbReference>
<dbReference type="PANTHER" id="PTHR43649">
    <property type="entry name" value="ARABINOSE-BINDING PROTEIN-RELATED"/>
    <property type="match status" value="1"/>
</dbReference>
<keyword evidence="2" id="KW-0732">Signal</keyword>
<evidence type="ECO:0000256" key="1">
    <source>
        <dbReference type="SAM" id="MobiDB-lite"/>
    </source>
</evidence>
<dbReference type="Pfam" id="PF01547">
    <property type="entry name" value="SBP_bac_1"/>
    <property type="match status" value="1"/>
</dbReference>
<evidence type="ECO:0000313" key="4">
    <source>
        <dbReference type="Proteomes" id="UP000095210"/>
    </source>
</evidence>
<dbReference type="RefSeq" id="WP_069850310.1">
    <property type="nucleotide sequence ID" value="NZ_CP014859.1"/>
</dbReference>
<dbReference type="PROSITE" id="PS51257">
    <property type="entry name" value="PROKAR_LIPOPROTEIN"/>
    <property type="match status" value="1"/>
</dbReference>
<protein>
    <submittedName>
        <fullName evidence="3">ABC-type sugar transport system, periplasmic component</fullName>
    </submittedName>
</protein>
<dbReference type="Gene3D" id="3.40.190.10">
    <property type="entry name" value="Periplasmic binding protein-like II"/>
    <property type="match status" value="2"/>
</dbReference>